<reference evidence="2 3" key="1">
    <citation type="journal article" date="2015" name="Genome Biol.">
        <title>Comparative genomics of Steinernema reveals deeply conserved gene regulatory networks.</title>
        <authorList>
            <person name="Dillman A.R."/>
            <person name="Macchietto M."/>
            <person name="Porter C.F."/>
            <person name="Rogers A."/>
            <person name="Williams B."/>
            <person name="Antoshechkin I."/>
            <person name="Lee M.M."/>
            <person name="Goodwin Z."/>
            <person name="Lu X."/>
            <person name="Lewis E.E."/>
            <person name="Goodrich-Blair H."/>
            <person name="Stock S.P."/>
            <person name="Adams B.J."/>
            <person name="Sternberg P.W."/>
            <person name="Mortazavi A."/>
        </authorList>
    </citation>
    <scope>NUCLEOTIDE SEQUENCE [LARGE SCALE GENOMIC DNA]</scope>
    <source>
        <strain evidence="2 3">ALL</strain>
    </source>
</reference>
<dbReference type="AlphaFoldDB" id="A0A4V6I857"/>
<protein>
    <submittedName>
        <fullName evidence="2">Uncharacterized protein</fullName>
    </submittedName>
</protein>
<evidence type="ECO:0000313" key="3">
    <source>
        <dbReference type="Proteomes" id="UP000298663"/>
    </source>
</evidence>
<feature type="compositionally biased region" description="Basic and acidic residues" evidence="1">
    <location>
        <begin position="24"/>
        <end position="41"/>
    </location>
</feature>
<proteinExistence type="predicted"/>
<reference evidence="2 3" key="2">
    <citation type="journal article" date="2019" name="G3 (Bethesda)">
        <title>Hybrid Assembly of the Genome of the Entomopathogenic Nematode Steinernema carpocapsae Identifies the X-Chromosome.</title>
        <authorList>
            <person name="Serra L."/>
            <person name="Macchietto M."/>
            <person name="Macias-Munoz A."/>
            <person name="McGill C.J."/>
            <person name="Rodriguez I.M."/>
            <person name="Rodriguez B."/>
            <person name="Murad R."/>
            <person name="Mortazavi A."/>
        </authorList>
    </citation>
    <scope>NUCLEOTIDE SEQUENCE [LARGE SCALE GENOMIC DNA]</scope>
    <source>
        <strain evidence="2 3">ALL</strain>
    </source>
</reference>
<dbReference type="EMBL" id="AZBU02000001">
    <property type="protein sequence ID" value="TMS37543.1"/>
    <property type="molecule type" value="Genomic_DNA"/>
</dbReference>
<feature type="region of interest" description="Disordered" evidence="1">
    <location>
        <begin position="84"/>
        <end position="108"/>
    </location>
</feature>
<dbReference type="OrthoDB" id="413313at2759"/>
<comment type="caution">
    <text evidence="2">The sequence shown here is derived from an EMBL/GenBank/DDBJ whole genome shotgun (WGS) entry which is preliminary data.</text>
</comment>
<gene>
    <name evidence="2" type="ORF">L596_004453</name>
</gene>
<keyword evidence="3" id="KW-1185">Reference proteome</keyword>
<evidence type="ECO:0000313" key="2">
    <source>
        <dbReference type="EMBL" id="TMS37543.1"/>
    </source>
</evidence>
<dbReference type="EMBL" id="CM016762">
    <property type="protein sequence ID" value="TMS37543.1"/>
    <property type="molecule type" value="Genomic_DNA"/>
</dbReference>
<evidence type="ECO:0000256" key="1">
    <source>
        <dbReference type="SAM" id="MobiDB-lite"/>
    </source>
</evidence>
<sequence>MRKYHFRCRSTTSSASSCRKHSEKTKEEEFLRQSEGHRRSSLDATLMPTEEQLLAPQNTSNRSLSLFRPIPKSRSCDQASLVHVSQLGRRSPRSKATEDILHAGSAFT</sequence>
<organism evidence="2 3">
    <name type="scientific">Steinernema carpocapsae</name>
    <name type="common">Entomopathogenic nematode</name>
    <dbReference type="NCBI Taxonomy" id="34508"/>
    <lineage>
        <taxon>Eukaryota</taxon>
        <taxon>Metazoa</taxon>
        <taxon>Ecdysozoa</taxon>
        <taxon>Nematoda</taxon>
        <taxon>Chromadorea</taxon>
        <taxon>Rhabditida</taxon>
        <taxon>Tylenchina</taxon>
        <taxon>Panagrolaimomorpha</taxon>
        <taxon>Strongyloidoidea</taxon>
        <taxon>Steinernematidae</taxon>
        <taxon>Steinernema</taxon>
    </lineage>
</organism>
<name>A0A4V6I857_STECR</name>
<feature type="region of interest" description="Disordered" evidence="1">
    <location>
        <begin position="1"/>
        <end position="41"/>
    </location>
</feature>
<dbReference type="Proteomes" id="UP000298663">
    <property type="component" value="Chromosome X"/>
</dbReference>
<accession>A0A4V6I857</accession>